<dbReference type="CDD" id="cd14858">
    <property type="entry name" value="TrmE_N"/>
    <property type="match status" value="1"/>
</dbReference>
<reference evidence="11 12" key="1">
    <citation type="submission" date="2015-01" db="EMBL/GenBank/DDBJ databases">
        <title>Genome of Sphingomonas taxi strain 30a.</title>
        <authorList>
            <person name="Eevers N."/>
            <person name="Van Hamme J."/>
            <person name="Bottos E."/>
            <person name="Weyens N."/>
            <person name="Vangronsveld J."/>
        </authorList>
    </citation>
    <scope>NUCLEOTIDE SEQUENCE [LARGE SCALE GENOMIC DNA]</scope>
    <source>
        <strain evidence="11 12">30a</strain>
    </source>
</reference>
<dbReference type="GO" id="GO:0003924">
    <property type="term" value="F:GTPase activity"/>
    <property type="evidence" value="ECO:0007669"/>
    <property type="project" value="UniProtKB-UniRule"/>
</dbReference>
<evidence type="ECO:0000313" key="11">
    <source>
        <dbReference type="EMBL" id="KIU26423.1"/>
    </source>
</evidence>
<dbReference type="GO" id="GO:0046872">
    <property type="term" value="F:metal ion binding"/>
    <property type="evidence" value="ECO:0007669"/>
    <property type="project" value="UniProtKB-KW"/>
</dbReference>
<comment type="caution">
    <text evidence="11">The sequence shown here is derived from an EMBL/GenBank/DDBJ whole genome shotgun (WGS) entry which is preliminary data.</text>
</comment>
<feature type="binding site" evidence="7">
    <location>
        <position position="20"/>
    </location>
    <ligand>
        <name>(6S)-5-formyl-5,6,7,8-tetrahydrofolate</name>
        <dbReference type="ChEBI" id="CHEBI:57457"/>
    </ligand>
</feature>
<protein>
    <recommendedName>
        <fullName evidence="7">tRNA modification GTPase MnmE</fullName>
        <ecNumber evidence="7">3.6.-.-</ecNumber>
    </recommendedName>
</protein>
<dbReference type="Gene3D" id="3.30.1360.120">
    <property type="entry name" value="Probable tRNA modification gtpase trme, domain 1"/>
    <property type="match status" value="1"/>
</dbReference>
<keyword evidence="4 7" id="KW-0378">Hydrolase</keyword>
<feature type="domain" description="GTP-binding protein TrmE N-terminal" evidence="9">
    <location>
        <begin position="3"/>
        <end position="117"/>
    </location>
</feature>
<dbReference type="AlphaFoldDB" id="A0A0D1JYX8"/>
<dbReference type="SUPFAM" id="SSF52540">
    <property type="entry name" value="P-loop containing nucleoside triphosphate hydrolases"/>
    <property type="match status" value="1"/>
</dbReference>
<dbReference type="InterPro" id="IPR027417">
    <property type="entry name" value="P-loop_NTPase"/>
</dbReference>
<feature type="domain" description="MnmE helical" evidence="10">
    <location>
        <begin position="120"/>
        <end position="421"/>
    </location>
</feature>
<dbReference type="InterPro" id="IPR027368">
    <property type="entry name" value="MnmE_dom2"/>
</dbReference>
<feature type="binding site" evidence="7">
    <location>
        <position position="229"/>
    </location>
    <ligand>
        <name>Mg(2+)</name>
        <dbReference type="ChEBI" id="CHEBI:18420"/>
    </ligand>
</feature>
<feature type="binding site" evidence="7">
    <location>
        <position position="249"/>
    </location>
    <ligand>
        <name>K(+)</name>
        <dbReference type="ChEBI" id="CHEBI:29103"/>
    </ligand>
</feature>
<evidence type="ECO:0000256" key="6">
    <source>
        <dbReference type="ARBA" id="ARBA00023134"/>
    </source>
</evidence>
<dbReference type="InterPro" id="IPR027266">
    <property type="entry name" value="TrmE/GcvT-like"/>
</dbReference>
<dbReference type="InterPro" id="IPR006073">
    <property type="entry name" value="GTP-bd"/>
</dbReference>
<feature type="binding site" evidence="7">
    <location>
        <begin position="244"/>
        <end position="250"/>
    </location>
    <ligand>
        <name>GTP</name>
        <dbReference type="ChEBI" id="CHEBI:37565"/>
    </ligand>
</feature>
<comment type="function">
    <text evidence="7">Exhibits a very high intrinsic GTPase hydrolysis rate. Involved in the addition of a carboxymethylaminomethyl (cmnm) group at the wobble position (U34) of certain tRNAs, forming tRNA-cmnm(5)s(2)U34.</text>
</comment>
<organism evidence="11 12">
    <name type="scientific">Sphingomonas melonis</name>
    <dbReference type="NCBI Taxonomy" id="152682"/>
    <lineage>
        <taxon>Bacteria</taxon>
        <taxon>Pseudomonadati</taxon>
        <taxon>Pseudomonadota</taxon>
        <taxon>Alphaproteobacteria</taxon>
        <taxon>Sphingomonadales</taxon>
        <taxon>Sphingomonadaceae</taxon>
        <taxon>Sphingomonas</taxon>
    </lineage>
</organism>
<feature type="domain" description="G" evidence="8">
    <location>
        <begin position="218"/>
        <end position="304"/>
    </location>
</feature>
<name>A0A0D1JYX8_9SPHN</name>
<evidence type="ECO:0000256" key="5">
    <source>
        <dbReference type="ARBA" id="ARBA00022958"/>
    </source>
</evidence>
<dbReference type="GO" id="GO:0005737">
    <property type="term" value="C:cytoplasm"/>
    <property type="evidence" value="ECO:0007669"/>
    <property type="project" value="UniProtKB-SubCell"/>
</dbReference>
<sequence length="424" mass="44005">MTTIFALSSGAAPAGIGVIRVSGPGAVAAVSAMAGTLPPPREARVRALRDTGGALLDRALVLVFPGPATATGEDLVELHCHGGRAVIAAVLRSLGEQPGLRPAVGGEFTRRALANGRIDLAEAAGLADLLSADTERQRVAALAAAEGVVSQRVRGWLDRLAMLSAMVEAQLDFADEGDVDDDAAAMAAVVDGQRALAAELAAVLANPPVERLRDGISVVLAGPPNAGKSTLINLLSQRELAIVSPIAGTTRDRIEATVVRDGLVYVLTDTAGLTESDDPVEQIGVKRAENAMIAADVLLWLGDTPPPRDDAIWLHARADVPGRVAAQGTQAGVSQDDAASVEAVWRLIAARGEAMVPRGDALAFRESERAACRDALDAIRQPDGDPLVIAEQLRLARRALATILGIDATETMLDALFGRFCIGK</sequence>
<feature type="binding site" evidence="7">
    <location>
        <position position="424"/>
    </location>
    <ligand>
        <name>(6S)-5-formyl-5,6,7,8-tetrahydrofolate</name>
        <dbReference type="ChEBI" id="CHEBI:57457"/>
    </ligand>
</feature>
<dbReference type="InterPro" id="IPR025867">
    <property type="entry name" value="MnmE_helical"/>
</dbReference>
<evidence type="ECO:0000259" key="8">
    <source>
        <dbReference type="Pfam" id="PF01926"/>
    </source>
</evidence>
<dbReference type="NCBIfam" id="NF003661">
    <property type="entry name" value="PRK05291.1-3"/>
    <property type="match status" value="1"/>
</dbReference>
<evidence type="ECO:0000256" key="1">
    <source>
        <dbReference type="ARBA" id="ARBA00011043"/>
    </source>
</evidence>
<dbReference type="InterPro" id="IPR004520">
    <property type="entry name" value="GTPase_MnmE"/>
</dbReference>
<feature type="binding site" evidence="7">
    <location>
        <position position="246"/>
    </location>
    <ligand>
        <name>K(+)</name>
        <dbReference type="ChEBI" id="CHEBI:29103"/>
    </ligand>
</feature>
<dbReference type="SUPFAM" id="SSF103025">
    <property type="entry name" value="Folate-binding domain"/>
    <property type="match status" value="1"/>
</dbReference>
<feature type="binding site" evidence="7">
    <location>
        <position position="244"/>
    </location>
    <ligand>
        <name>K(+)</name>
        <dbReference type="ChEBI" id="CHEBI:29103"/>
    </ligand>
</feature>
<dbReference type="SUPFAM" id="SSF116878">
    <property type="entry name" value="TrmE connector domain"/>
    <property type="match status" value="1"/>
</dbReference>
<dbReference type="InterPro" id="IPR005225">
    <property type="entry name" value="Small_GTP-bd"/>
</dbReference>
<evidence type="ECO:0000259" key="10">
    <source>
        <dbReference type="Pfam" id="PF12631"/>
    </source>
</evidence>
<dbReference type="EMBL" id="JXTP01000077">
    <property type="protein sequence ID" value="KIU26423.1"/>
    <property type="molecule type" value="Genomic_DNA"/>
</dbReference>
<evidence type="ECO:0000256" key="3">
    <source>
        <dbReference type="ARBA" id="ARBA00022741"/>
    </source>
</evidence>
<evidence type="ECO:0000259" key="9">
    <source>
        <dbReference type="Pfam" id="PF10396"/>
    </source>
</evidence>
<dbReference type="InterPro" id="IPR018948">
    <property type="entry name" value="GTP-bd_TrmE_N"/>
</dbReference>
<keyword evidence="6 7" id="KW-0342">GTP-binding</keyword>
<dbReference type="Pfam" id="PF10396">
    <property type="entry name" value="TrmE_N"/>
    <property type="match status" value="1"/>
</dbReference>
<proteinExistence type="inferred from homology"/>
<dbReference type="InterPro" id="IPR031168">
    <property type="entry name" value="G_TrmE"/>
</dbReference>
<dbReference type="Proteomes" id="UP000033203">
    <property type="component" value="Unassembled WGS sequence"/>
</dbReference>
<dbReference type="CDD" id="cd04164">
    <property type="entry name" value="trmE"/>
    <property type="match status" value="1"/>
</dbReference>
<dbReference type="EC" id="3.6.-.-" evidence="7"/>
<dbReference type="Gene3D" id="1.20.120.430">
    <property type="entry name" value="tRNA modification GTPase MnmE domain 2"/>
    <property type="match status" value="1"/>
</dbReference>
<keyword evidence="2 7" id="KW-0819">tRNA processing</keyword>
<keyword evidence="7" id="KW-0963">Cytoplasm</keyword>
<dbReference type="GO" id="GO:0002098">
    <property type="term" value="P:tRNA wobble uridine modification"/>
    <property type="evidence" value="ECO:0007669"/>
    <property type="project" value="TreeGrafter"/>
</dbReference>
<accession>A0A0D1JYX8</accession>
<evidence type="ECO:0000256" key="4">
    <source>
        <dbReference type="ARBA" id="ARBA00022801"/>
    </source>
</evidence>
<feature type="binding site" evidence="7">
    <location>
        <position position="77"/>
    </location>
    <ligand>
        <name>(6S)-5-formyl-5,6,7,8-tetrahydrofolate</name>
        <dbReference type="ChEBI" id="CHEBI:57457"/>
    </ligand>
</feature>
<dbReference type="GO" id="GO:0005525">
    <property type="term" value="F:GTP binding"/>
    <property type="evidence" value="ECO:0007669"/>
    <property type="project" value="UniProtKB-UniRule"/>
</dbReference>
<evidence type="ECO:0000256" key="2">
    <source>
        <dbReference type="ARBA" id="ARBA00022694"/>
    </source>
</evidence>
<dbReference type="GO" id="GO:0030488">
    <property type="term" value="P:tRNA methylation"/>
    <property type="evidence" value="ECO:0007669"/>
    <property type="project" value="TreeGrafter"/>
</dbReference>
<keyword evidence="3 7" id="KW-0547">Nucleotide-binding</keyword>
<comment type="caution">
    <text evidence="7">Lacks conserved residue(s) required for the propagation of feature annotation.</text>
</comment>
<dbReference type="Gene3D" id="3.40.50.300">
    <property type="entry name" value="P-loop containing nucleotide triphosphate hydrolases"/>
    <property type="match status" value="1"/>
</dbReference>
<evidence type="ECO:0000313" key="12">
    <source>
        <dbReference type="Proteomes" id="UP000033203"/>
    </source>
</evidence>
<dbReference type="PANTHER" id="PTHR42714">
    <property type="entry name" value="TRNA MODIFICATION GTPASE GTPBP3"/>
    <property type="match status" value="1"/>
</dbReference>
<feature type="binding site" evidence="7">
    <location>
        <position position="250"/>
    </location>
    <ligand>
        <name>Mg(2+)</name>
        <dbReference type="ChEBI" id="CHEBI:18420"/>
    </ligand>
</feature>
<dbReference type="PANTHER" id="PTHR42714:SF2">
    <property type="entry name" value="TRNA MODIFICATION GTPASE GTPBP3, MITOCHONDRIAL"/>
    <property type="match status" value="1"/>
</dbReference>
<dbReference type="HAMAP" id="MF_00379">
    <property type="entry name" value="GTPase_MnmE"/>
    <property type="match status" value="1"/>
</dbReference>
<dbReference type="FunFam" id="3.30.1360.120:FF:000007">
    <property type="entry name" value="tRNA modification GTPase GTPBP3, mitochondrial"/>
    <property type="match status" value="1"/>
</dbReference>
<feature type="binding site" evidence="7">
    <location>
        <position position="117"/>
    </location>
    <ligand>
        <name>(6S)-5-formyl-5,6,7,8-tetrahydrofolate</name>
        <dbReference type="ChEBI" id="CHEBI:57457"/>
    </ligand>
</feature>
<comment type="cofactor">
    <cofactor evidence="7">
        <name>K(+)</name>
        <dbReference type="ChEBI" id="CHEBI:29103"/>
    </cofactor>
    <text evidence="7">Binds 1 potassium ion per subunit.</text>
</comment>
<keyword evidence="7" id="KW-0460">Magnesium</keyword>
<feature type="binding site" evidence="7">
    <location>
        <begin position="225"/>
        <end position="230"/>
    </location>
    <ligand>
        <name>GTP</name>
        <dbReference type="ChEBI" id="CHEBI:37565"/>
    </ligand>
</feature>
<gene>
    <name evidence="7" type="primary">mnmE</name>
    <name evidence="7" type="synonym">trmE</name>
    <name evidence="11" type="ORF">SR41_14775</name>
</gene>
<feature type="binding site" evidence="7">
    <location>
        <position position="225"/>
    </location>
    <ligand>
        <name>K(+)</name>
        <dbReference type="ChEBI" id="CHEBI:29103"/>
    </ligand>
</feature>
<dbReference type="NCBIfam" id="TIGR00231">
    <property type="entry name" value="small_GTP"/>
    <property type="match status" value="1"/>
</dbReference>
<comment type="similarity">
    <text evidence="1 7">Belongs to the TRAFAC class TrmE-Era-EngA-EngB-Septin-like GTPase superfamily. TrmE GTPase family.</text>
</comment>
<comment type="subcellular location">
    <subcellularLocation>
        <location evidence="7">Cytoplasm</location>
    </subcellularLocation>
</comment>
<dbReference type="PATRIC" id="fig|1549858.7.peg.721"/>
<keyword evidence="5 7" id="KW-0630">Potassium</keyword>
<comment type="subunit">
    <text evidence="7">Homodimer. Heterotetramer of two MnmE and two MnmG subunits.</text>
</comment>
<keyword evidence="7" id="KW-0479">Metal-binding</keyword>
<dbReference type="Pfam" id="PF12631">
    <property type="entry name" value="MnmE_helical"/>
    <property type="match status" value="1"/>
</dbReference>
<feature type="binding site" evidence="7">
    <location>
        <begin position="269"/>
        <end position="272"/>
    </location>
    <ligand>
        <name>GTP</name>
        <dbReference type="ChEBI" id="CHEBI:37565"/>
    </ligand>
</feature>
<dbReference type="Pfam" id="PF01926">
    <property type="entry name" value="MMR_HSR1"/>
    <property type="match status" value="1"/>
</dbReference>
<evidence type="ECO:0000256" key="7">
    <source>
        <dbReference type="HAMAP-Rule" id="MF_00379"/>
    </source>
</evidence>